<dbReference type="STRING" id="1284197.S8ADM3"/>
<gene>
    <name evidence="2" type="ORF">H072_4982</name>
</gene>
<dbReference type="eggNOG" id="ENOG502SQA8">
    <property type="taxonomic scope" value="Eukaryota"/>
</dbReference>
<dbReference type="Proteomes" id="UP000015100">
    <property type="component" value="Unassembled WGS sequence"/>
</dbReference>
<feature type="signal peptide" evidence="1">
    <location>
        <begin position="1"/>
        <end position="23"/>
    </location>
</feature>
<dbReference type="EMBL" id="AQGS01000256">
    <property type="protein sequence ID" value="EPS41115.1"/>
    <property type="molecule type" value="Genomic_DNA"/>
</dbReference>
<protein>
    <recommendedName>
        <fullName evidence="4">Plastocyanin-like domain-containing protein</fullName>
    </recommendedName>
</protein>
<dbReference type="OMA" id="QSDFAHP"/>
<evidence type="ECO:0000256" key="1">
    <source>
        <dbReference type="SAM" id="SignalP"/>
    </source>
</evidence>
<dbReference type="Gene3D" id="2.60.40.420">
    <property type="entry name" value="Cupredoxins - blue copper proteins"/>
    <property type="match status" value="1"/>
</dbReference>
<organism evidence="2 3">
    <name type="scientific">Dactylellina haptotyla (strain CBS 200.50)</name>
    <name type="common">Nematode-trapping fungus</name>
    <name type="synonym">Monacrosporium haptotylum</name>
    <dbReference type="NCBI Taxonomy" id="1284197"/>
    <lineage>
        <taxon>Eukaryota</taxon>
        <taxon>Fungi</taxon>
        <taxon>Dikarya</taxon>
        <taxon>Ascomycota</taxon>
        <taxon>Pezizomycotina</taxon>
        <taxon>Orbiliomycetes</taxon>
        <taxon>Orbiliales</taxon>
        <taxon>Orbiliaceae</taxon>
        <taxon>Dactylellina</taxon>
    </lineage>
</organism>
<dbReference type="PANTHER" id="PTHR34883:SF15">
    <property type="entry name" value="EXTRACELLULAR SERINE-RICH PROTEIN"/>
    <property type="match status" value="1"/>
</dbReference>
<keyword evidence="1" id="KW-0732">Signal</keyword>
<evidence type="ECO:0008006" key="4">
    <source>
        <dbReference type="Google" id="ProtNLM"/>
    </source>
</evidence>
<dbReference type="SUPFAM" id="SSF49503">
    <property type="entry name" value="Cupredoxins"/>
    <property type="match status" value="1"/>
</dbReference>
<keyword evidence="3" id="KW-1185">Reference proteome</keyword>
<feature type="chain" id="PRO_5004548409" description="Plastocyanin-like domain-containing protein" evidence="1">
    <location>
        <begin position="24"/>
        <end position="198"/>
    </location>
</feature>
<dbReference type="InterPro" id="IPR052953">
    <property type="entry name" value="Ser-rich/MCO-related"/>
</dbReference>
<dbReference type="AlphaFoldDB" id="S8ADM3"/>
<comment type="caution">
    <text evidence="2">The sequence shown here is derived from an EMBL/GenBank/DDBJ whole genome shotgun (WGS) entry which is preliminary data.</text>
</comment>
<evidence type="ECO:0000313" key="2">
    <source>
        <dbReference type="EMBL" id="EPS41115.1"/>
    </source>
</evidence>
<dbReference type="HOGENOM" id="CLU_053381_7_1_1"/>
<dbReference type="OrthoDB" id="5415867at2759"/>
<reference evidence="3" key="2">
    <citation type="submission" date="2013-04" db="EMBL/GenBank/DDBJ databases">
        <title>Genomic mechanisms accounting for the adaptation to parasitism in nematode-trapping fungi.</title>
        <authorList>
            <person name="Ahren D.G."/>
        </authorList>
    </citation>
    <scope>NUCLEOTIDE SEQUENCE [LARGE SCALE GENOMIC DNA]</scope>
    <source>
        <strain evidence="3">CBS 200.50</strain>
    </source>
</reference>
<dbReference type="InterPro" id="IPR008972">
    <property type="entry name" value="Cupredoxin"/>
</dbReference>
<proteinExistence type="predicted"/>
<accession>S8ADM3</accession>
<dbReference type="PANTHER" id="PTHR34883">
    <property type="entry name" value="SERINE-RICH PROTEIN, PUTATIVE-RELATED-RELATED"/>
    <property type="match status" value="1"/>
</dbReference>
<reference evidence="2 3" key="1">
    <citation type="journal article" date="2013" name="PLoS Genet.">
        <title>Genomic mechanisms accounting for the adaptation to parasitism in nematode-trapping fungi.</title>
        <authorList>
            <person name="Meerupati T."/>
            <person name="Andersson K.M."/>
            <person name="Friman E."/>
            <person name="Kumar D."/>
            <person name="Tunlid A."/>
            <person name="Ahren D."/>
        </authorList>
    </citation>
    <scope>NUCLEOTIDE SEQUENCE [LARGE SCALE GENOMIC DNA]</scope>
    <source>
        <strain evidence="2 3">CBS 200.50</strain>
    </source>
</reference>
<evidence type="ECO:0000313" key="3">
    <source>
        <dbReference type="Proteomes" id="UP000015100"/>
    </source>
</evidence>
<sequence>MIGSKTFTLFAAALAALSSTALAAPTRTEKVARDYGYSGVAPAGATHSVVVGRGGLRFDPENVVAEIGDIVEFHFTARNHSVAQSNFANPCNPIGPDAFFSGFDFVTQYGQNDNVFQITIQDKSPIWYYCAQTNMNHCQNGMAGVINQNFDSNEFTLAKYKENAWNLGRAGYVSTAPAYVGGSLNARVVPNPNPLSGF</sequence>
<name>S8ADM3_DACHA</name>
<dbReference type="CDD" id="cd00920">
    <property type="entry name" value="Cupredoxin"/>
    <property type="match status" value="1"/>
</dbReference>